<keyword evidence="2" id="KW-1185">Reference proteome</keyword>
<accession>A0A068SAA3</accession>
<dbReference type="VEuPathDB" id="FungiDB:LCOR_10110.1"/>
<gene>
    <name evidence="1" type="ORF">LCOR_10110.1</name>
</gene>
<dbReference type="OrthoDB" id="2284791at2759"/>
<dbReference type="AlphaFoldDB" id="A0A068SAA3"/>
<evidence type="ECO:0000313" key="1">
    <source>
        <dbReference type="EMBL" id="CDH59288.1"/>
    </source>
</evidence>
<sequence length="190" mass="21187">MRSPQYINLAIIEHFVNNFCHWSTKHDKSEATFYRHFASILDILLADTDVIIADDETGLQSSKVAIAMNKAVFHTGDLSQSYGHKIDMILKCSTTTNVDISSNEWKKANVSKCTTIAIPANMESLGALKEALEGLLTYLRIVFSPSLRKSIWEISDDEYAAVLEDIGATPSTRSWFADESALHARCLNLD</sequence>
<reference evidence="1" key="1">
    <citation type="submission" date="2013-08" db="EMBL/GenBank/DDBJ databases">
        <title>Gene expansion shapes genome architecture in the human pathogen Lichtheimia corymbifera: an evolutionary genomics analysis in the ancient terrestrial Mucorales (Mucoromycotina).</title>
        <authorList>
            <person name="Schwartze V.U."/>
            <person name="Winter S."/>
            <person name="Shelest E."/>
            <person name="Marcet-Houben M."/>
            <person name="Horn F."/>
            <person name="Wehner S."/>
            <person name="Hoffmann K."/>
            <person name="Riege K."/>
            <person name="Sammeth M."/>
            <person name="Nowrousian M."/>
            <person name="Valiante V."/>
            <person name="Linde J."/>
            <person name="Jacobsen I.D."/>
            <person name="Marz M."/>
            <person name="Brakhage A.A."/>
            <person name="Gabaldon T."/>
            <person name="Bocker S."/>
            <person name="Voigt K."/>
        </authorList>
    </citation>
    <scope>NUCLEOTIDE SEQUENCE [LARGE SCALE GENOMIC DNA]</scope>
    <source>
        <strain evidence="1">FSU 9682</strain>
    </source>
</reference>
<protein>
    <submittedName>
        <fullName evidence="1">Uncharacterized protein</fullName>
    </submittedName>
</protein>
<name>A0A068SAA3_9FUNG</name>
<dbReference type="EMBL" id="CBTN010000067">
    <property type="protein sequence ID" value="CDH59288.1"/>
    <property type="molecule type" value="Genomic_DNA"/>
</dbReference>
<dbReference type="Proteomes" id="UP000027586">
    <property type="component" value="Unassembled WGS sequence"/>
</dbReference>
<proteinExistence type="predicted"/>
<comment type="caution">
    <text evidence="1">The sequence shown here is derived from an EMBL/GenBank/DDBJ whole genome shotgun (WGS) entry which is preliminary data.</text>
</comment>
<organism evidence="1 2">
    <name type="scientific">Lichtheimia corymbifera JMRC:FSU:9682</name>
    <dbReference type="NCBI Taxonomy" id="1263082"/>
    <lineage>
        <taxon>Eukaryota</taxon>
        <taxon>Fungi</taxon>
        <taxon>Fungi incertae sedis</taxon>
        <taxon>Mucoromycota</taxon>
        <taxon>Mucoromycotina</taxon>
        <taxon>Mucoromycetes</taxon>
        <taxon>Mucorales</taxon>
        <taxon>Lichtheimiaceae</taxon>
        <taxon>Lichtheimia</taxon>
    </lineage>
</organism>
<evidence type="ECO:0000313" key="2">
    <source>
        <dbReference type="Proteomes" id="UP000027586"/>
    </source>
</evidence>